<reference evidence="4 5" key="2">
    <citation type="journal article" date="2020" name="Cell Rep.">
        <title>Acquisition and Adaptation of Ultra-small Parasitic Reduced Genome Bacteria to Mammalian Hosts.</title>
        <authorList>
            <person name="McLean J.S."/>
            <person name="Bor B."/>
            <person name="Kerns K.A."/>
            <person name="Liu Q."/>
            <person name="To T.T."/>
            <person name="Solden L."/>
            <person name="Hendrickson E.L."/>
            <person name="Wrighton K."/>
            <person name="Shi W."/>
            <person name="He X."/>
        </authorList>
    </citation>
    <scope>NUCLEOTIDE SEQUENCE [LARGE SCALE GENOMIC DNA]</scope>
    <source>
        <strain evidence="4 5">TM7_CMJM_G6_1_HOT_870</strain>
    </source>
</reference>
<keyword evidence="5" id="KW-1185">Reference proteome</keyword>
<gene>
    <name evidence="4" type="primary">argE</name>
    <name evidence="4" type="ORF">G6CMJM_00081</name>
</gene>
<dbReference type="Proteomes" id="UP001190925">
    <property type="component" value="Unassembled WGS sequence"/>
</dbReference>
<dbReference type="InterPro" id="IPR002933">
    <property type="entry name" value="Peptidase_M20"/>
</dbReference>
<dbReference type="PANTHER" id="PTHR43808">
    <property type="entry name" value="ACETYLORNITHINE DEACETYLASE"/>
    <property type="match status" value="1"/>
</dbReference>
<evidence type="ECO:0000256" key="1">
    <source>
        <dbReference type="ARBA" id="ARBA00022723"/>
    </source>
</evidence>
<comment type="caution">
    <text evidence="4">The sequence shown here is derived from an EMBL/GenBank/DDBJ whole genome shotgun (WGS) entry which is preliminary data.</text>
</comment>
<dbReference type="SUPFAM" id="SSF55031">
    <property type="entry name" value="Bacterial exopeptidase dimerisation domain"/>
    <property type="match status" value="1"/>
</dbReference>
<dbReference type="GO" id="GO:0008777">
    <property type="term" value="F:acetylornithine deacetylase activity"/>
    <property type="evidence" value="ECO:0007669"/>
    <property type="project" value="UniProtKB-EC"/>
</dbReference>
<dbReference type="RefSeq" id="WP_129718510.1">
    <property type="nucleotide sequence ID" value="NZ_PRLK01000001.1"/>
</dbReference>
<dbReference type="Pfam" id="PF07687">
    <property type="entry name" value="M20_dimer"/>
    <property type="match status" value="1"/>
</dbReference>
<proteinExistence type="predicted"/>
<evidence type="ECO:0000256" key="2">
    <source>
        <dbReference type="ARBA" id="ARBA00022801"/>
    </source>
</evidence>
<organism evidence="4 5">
    <name type="scientific">Candidatus Nanogingivalis gingivitcus</name>
    <dbReference type="NCBI Taxonomy" id="2171992"/>
    <lineage>
        <taxon>Bacteria</taxon>
        <taxon>Candidatus Saccharimonadota</taxon>
        <taxon>Candidatus Nanosyncoccalia</taxon>
        <taxon>Candidatus Nanogingivales</taxon>
        <taxon>Candidatus Nanogingivalaceae</taxon>
        <taxon>Candidatus Nanogingivalis</taxon>
    </lineage>
</organism>
<dbReference type="EMBL" id="PRLK01000001">
    <property type="protein sequence ID" value="RYC72977.1"/>
    <property type="molecule type" value="Genomic_DNA"/>
</dbReference>
<dbReference type="InterPro" id="IPR011650">
    <property type="entry name" value="Peptidase_M20_dimer"/>
</dbReference>
<dbReference type="InterPro" id="IPR050072">
    <property type="entry name" value="Peptidase_M20A"/>
</dbReference>
<sequence length="380" mass="42115">MKEVIELTKKMVEINSVSGQEEEILEYLAGFLKNKGAKEVWQNEDFCAALFTNGKTENATILTGHIDTVSAGDESNWKNSPWSCIENDEKLIGLGVTDMKAGLSAAFIAGIEAFDNGNIEDDLWLVAVANEEIDGRGSRNFVAWFKEKGFKYNKIEGIIPEPTNLDTIEIGHRGNCFVEITFLGKSGHASQQGNYHISALNSMNNLLASVKDIEDKGVLHDLLIKYRNDILGMPSFVPTSVIAGDSQSPNKTADICKMVIDIRTTPELDKQLDSFMNELATDFNFSWKYHSTPVGSTLVSENSNLVKKLLKSSNLNIDNVGISAGATDQGEFVKGLNNTEVVVYGPGEFSEAHHQNEFIYKNKLEKFYNVIHDFLVNNEK</sequence>
<name>A0ABY0FJ76_9BACT</name>
<dbReference type="InterPro" id="IPR036264">
    <property type="entry name" value="Bact_exopeptidase_dim_dom"/>
</dbReference>
<protein>
    <submittedName>
        <fullName evidence="4">Acetylornithine deacetylase</fullName>
        <ecNumber evidence="4">3.5.1.16</ecNumber>
    </submittedName>
</protein>
<dbReference type="EC" id="3.5.1.16" evidence="4"/>
<evidence type="ECO:0000259" key="3">
    <source>
        <dbReference type="Pfam" id="PF07687"/>
    </source>
</evidence>
<dbReference type="Pfam" id="PF01546">
    <property type="entry name" value="Peptidase_M20"/>
    <property type="match status" value="1"/>
</dbReference>
<dbReference type="Gene3D" id="3.30.70.360">
    <property type="match status" value="1"/>
</dbReference>
<evidence type="ECO:0000313" key="4">
    <source>
        <dbReference type="EMBL" id="RYC72977.1"/>
    </source>
</evidence>
<accession>A0ABY0FJ76</accession>
<keyword evidence="1" id="KW-0479">Metal-binding</keyword>
<evidence type="ECO:0000313" key="5">
    <source>
        <dbReference type="Proteomes" id="UP001190925"/>
    </source>
</evidence>
<dbReference type="Gene3D" id="3.40.630.10">
    <property type="entry name" value="Zn peptidases"/>
    <property type="match status" value="1"/>
</dbReference>
<feature type="domain" description="Peptidase M20 dimerisation" evidence="3">
    <location>
        <begin position="170"/>
        <end position="279"/>
    </location>
</feature>
<reference evidence="4 5" key="1">
    <citation type="journal article" date="2018" name="bioRxiv">
        <title>Evidence of independent acquisition and adaption of ultra-small bacteria to human hosts across the highly diverse yet reduced genomes of the phylum Saccharibacteria.</title>
        <authorList>
            <person name="McLean J.S."/>
            <person name="Bor B."/>
            <person name="To T.T."/>
            <person name="Liu Q."/>
            <person name="Kearns K.A."/>
            <person name="Solden L.M."/>
            <person name="Wrighton K.C."/>
            <person name="He X."/>
            <person name="Shi W."/>
        </authorList>
    </citation>
    <scope>NUCLEOTIDE SEQUENCE [LARGE SCALE GENOMIC DNA]</scope>
    <source>
        <strain evidence="4 5">TM7_CMJM_G6_1_HOT_870</strain>
    </source>
</reference>
<keyword evidence="2 4" id="KW-0378">Hydrolase</keyword>
<dbReference type="SUPFAM" id="SSF53187">
    <property type="entry name" value="Zn-dependent exopeptidases"/>
    <property type="match status" value="1"/>
</dbReference>